<dbReference type="EMBL" id="JACXVP010000023">
    <property type="protein sequence ID" value="KAG5568897.1"/>
    <property type="molecule type" value="Genomic_DNA"/>
</dbReference>
<gene>
    <name evidence="1" type="ORF">H5410_064087</name>
</gene>
<reference evidence="1" key="1">
    <citation type="submission" date="2020-09" db="EMBL/GenBank/DDBJ databases">
        <title>De no assembly of potato wild relative species, Solanum commersonii.</title>
        <authorList>
            <person name="Cho K."/>
        </authorList>
    </citation>
    <scope>NUCLEOTIDE SEQUENCE</scope>
    <source>
        <strain evidence="1">LZ3.2</strain>
        <tissue evidence="1">Leaf</tissue>
    </source>
</reference>
<proteinExistence type="predicted"/>
<dbReference type="AlphaFoldDB" id="A0A9J5W0F4"/>
<sequence>MFFVFVMFERIHKEEFKGKKTFTSEIERGELIKSLLIDYESRHNRYNVYRSKVFSTRSICKCKKIYCIYHQWVQISNFGSRRRFENLRIVEFS</sequence>
<evidence type="ECO:0000313" key="1">
    <source>
        <dbReference type="EMBL" id="KAG5568897.1"/>
    </source>
</evidence>
<evidence type="ECO:0000313" key="2">
    <source>
        <dbReference type="Proteomes" id="UP000824120"/>
    </source>
</evidence>
<comment type="caution">
    <text evidence="1">The sequence shown here is derived from an EMBL/GenBank/DDBJ whole genome shotgun (WGS) entry which is preliminary data.</text>
</comment>
<organism evidence="1 2">
    <name type="scientific">Solanum commersonii</name>
    <name type="common">Commerson's wild potato</name>
    <name type="synonym">Commerson's nightshade</name>
    <dbReference type="NCBI Taxonomy" id="4109"/>
    <lineage>
        <taxon>Eukaryota</taxon>
        <taxon>Viridiplantae</taxon>
        <taxon>Streptophyta</taxon>
        <taxon>Embryophyta</taxon>
        <taxon>Tracheophyta</taxon>
        <taxon>Spermatophyta</taxon>
        <taxon>Magnoliopsida</taxon>
        <taxon>eudicotyledons</taxon>
        <taxon>Gunneridae</taxon>
        <taxon>Pentapetalae</taxon>
        <taxon>asterids</taxon>
        <taxon>lamiids</taxon>
        <taxon>Solanales</taxon>
        <taxon>Solanaceae</taxon>
        <taxon>Solanoideae</taxon>
        <taxon>Solaneae</taxon>
        <taxon>Solanum</taxon>
    </lineage>
</organism>
<keyword evidence="2" id="KW-1185">Reference proteome</keyword>
<accession>A0A9J5W0F4</accession>
<protein>
    <submittedName>
        <fullName evidence="1">Uncharacterized protein</fullName>
    </submittedName>
</protein>
<dbReference type="Proteomes" id="UP000824120">
    <property type="component" value="Unassembled WGS sequence"/>
</dbReference>
<name>A0A9J5W0F4_SOLCO</name>